<name>A0A484WPJ0_ECOLX</name>
<reference evidence="1 2" key="1">
    <citation type="submission" date="2019-03" db="EMBL/GenBank/DDBJ databases">
        <authorList>
            <consortium name="Pathogen Informatics"/>
        </authorList>
    </citation>
    <scope>NUCLEOTIDE SEQUENCE [LARGE SCALE GENOMIC DNA]</scope>
    <source>
        <strain evidence="1 2">NCTC9001</strain>
    </source>
</reference>
<gene>
    <name evidence="1" type="ORF">NCTC9001_00764</name>
</gene>
<dbReference type="EMBL" id="CAADIS010000003">
    <property type="protein sequence ID" value="VFS12992.1"/>
    <property type="molecule type" value="Genomic_DNA"/>
</dbReference>
<dbReference type="Proteomes" id="UP000372890">
    <property type="component" value="Unassembled WGS sequence"/>
</dbReference>
<proteinExistence type="predicted"/>
<sequence>MQRLRFTPHFHQAFAHHRVFQAVSAVKIPGVAGTARAAARFMVWQVRASSRIVSLLGFPGDQTVFDVDFPAAGAGAVYPVGRADDFVMLPTLAISILPVTVGIEKLAMPIGKGFTLLFEVAKPVQEFTHRFSPVGACRPSDKSTLLMFKGKVTL</sequence>
<protein>
    <submittedName>
        <fullName evidence="1">Uncharacterized protein</fullName>
    </submittedName>
</protein>
<evidence type="ECO:0000313" key="2">
    <source>
        <dbReference type="Proteomes" id="UP000372890"/>
    </source>
</evidence>
<dbReference type="AlphaFoldDB" id="A0A484WPJ0"/>
<accession>A0A484WPJ0</accession>
<organism evidence="1 2">
    <name type="scientific">Escherichia coli</name>
    <dbReference type="NCBI Taxonomy" id="562"/>
    <lineage>
        <taxon>Bacteria</taxon>
        <taxon>Pseudomonadati</taxon>
        <taxon>Pseudomonadota</taxon>
        <taxon>Gammaproteobacteria</taxon>
        <taxon>Enterobacterales</taxon>
        <taxon>Enterobacteriaceae</taxon>
        <taxon>Escherichia</taxon>
    </lineage>
</organism>
<evidence type="ECO:0000313" key="1">
    <source>
        <dbReference type="EMBL" id="VFS12992.1"/>
    </source>
</evidence>